<evidence type="ECO:0000313" key="2">
    <source>
        <dbReference type="EMBL" id="KAG6472040.1"/>
    </source>
</evidence>
<sequence length="214" mass="23482">MPLSPRVKILDVPCPNSLLLPLAKQQRPLLPPWNFSSSPLPKQQPPSSSLRDEASSSRHPDEASSSRGSSSLRDEASSSLHPHPSATKQAAASKQAATSILIPPRRNKQQPPSSSLRDRPRSVKDDYEYSFSFGTLVQVQDGMKIQGEFYKAVLAIIGFDIIALCRQKLVQALNIVNGWTPCLSSKCVFEKGFQGSLETPISLPSWLTEEDINC</sequence>
<name>A0A8J5EPY7_ZINOF</name>
<feature type="compositionally biased region" description="Low complexity" evidence="1">
    <location>
        <begin position="65"/>
        <end position="98"/>
    </location>
</feature>
<gene>
    <name evidence="2" type="ORF">ZIOFF_069495</name>
</gene>
<protein>
    <submittedName>
        <fullName evidence="2">Uncharacterized protein</fullName>
    </submittedName>
</protein>
<dbReference type="Proteomes" id="UP000734854">
    <property type="component" value="Unassembled WGS sequence"/>
</dbReference>
<evidence type="ECO:0000313" key="3">
    <source>
        <dbReference type="Proteomes" id="UP000734854"/>
    </source>
</evidence>
<organism evidence="2 3">
    <name type="scientific">Zingiber officinale</name>
    <name type="common">Ginger</name>
    <name type="synonym">Amomum zingiber</name>
    <dbReference type="NCBI Taxonomy" id="94328"/>
    <lineage>
        <taxon>Eukaryota</taxon>
        <taxon>Viridiplantae</taxon>
        <taxon>Streptophyta</taxon>
        <taxon>Embryophyta</taxon>
        <taxon>Tracheophyta</taxon>
        <taxon>Spermatophyta</taxon>
        <taxon>Magnoliopsida</taxon>
        <taxon>Liliopsida</taxon>
        <taxon>Zingiberales</taxon>
        <taxon>Zingiberaceae</taxon>
        <taxon>Zingiber</taxon>
    </lineage>
</organism>
<dbReference type="AlphaFoldDB" id="A0A8J5EPY7"/>
<feature type="compositionally biased region" description="Basic and acidic residues" evidence="1">
    <location>
        <begin position="50"/>
        <end position="64"/>
    </location>
</feature>
<reference evidence="2 3" key="1">
    <citation type="submission" date="2020-08" db="EMBL/GenBank/DDBJ databases">
        <title>Plant Genome Project.</title>
        <authorList>
            <person name="Zhang R.-G."/>
        </authorList>
    </citation>
    <scope>NUCLEOTIDE SEQUENCE [LARGE SCALE GENOMIC DNA]</scope>
    <source>
        <tissue evidence="2">Rhizome</tissue>
    </source>
</reference>
<feature type="compositionally biased region" description="Low complexity" evidence="1">
    <location>
        <begin position="36"/>
        <end position="49"/>
    </location>
</feature>
<keyword evidence="3" id="KW-1185">Reference proteome</keyword>
<dbReference type="EMBL" id="JACMSC010000020">
    <property type="protein sequence ID" value="KAG6472040.1"/>
    <property type="molecule type" value="Genomic_DNA"/>
</dbReference>
<comment type="caution">
    <text evidence="2">The sequence shown here is derived from an EMBL/GenBank/DDBJ whole genome shotgun (WGS) entry which is preliminary data.</text>
</comment>
<evidence type="ECO:0000256" key="1">
    <source>
        <dbReference type="SAM" id="MobiDB-lite"/>
    </source>
</evidence>
<accession>A0A8J5EPY7</accession>
<proteinExistence type="predicted"/>
<feature type="region of interest" description="Disordered" evidence="1">
    <location>
        <begin position="29"/>
        <end position="122"/>
    </location>
</feature>